<dbReference type="STRING" id="448386.A0A2V3IFF6"/>
<proteinExistence type="inferred from homology"/>
<comment type="function">
    <text evidence="5">Subunit of the V1 complex of vacuolar(H+)-ATPase (V-ATPase), a multisubunit enzyme composed of a peripheral complex (V1) that hydrolyzes ATP and a membrane integral complex (V0) that translocates protons. V-ATPase is responsible for acidifying and maintaining the pH of intracellular compartments and in some cell types, is targeted to the plasma membrane, where it is responsible for acidifying the extracellular environment.</text>
</comment>
<evidence type="ECO:0000313" key="8">
    <source>
        <dbReference type="Proteomes" id="UP000247409"/>
    </source>
</evidence>
<keyword evidence="8" id="KW-1185">Reference proteome</keyword>
<dbReference type="AlphaFoldDB" id="A0A2V3IFF6"/>
<protein>
    <recommendedName>
        <fullName evidence="5">V-type proton ATPase subunit G</fullName>
    </recommendedName>
</protein>
<accession>A0A2V3IFF6</accession>
<dbReference type="GO" id="GO:0046961">
    <property type="term" value="F:proton-transporting ATPase activity, rotational mechanism"/>
    <property type="evidence" value="ECO:0007669"/>
    <property type="project" value="InterPro"/>
</dbReference>
<organism evidence="7 8">
    <name type="scientific">Gracilariopsis chorda</name>
    <dbReference type="NCBI Taxonomy" id="448386"/>
    <lineage>
        <taxon>Eukaryota</taxon>
        <taxon>Rhodophyta</taxon>
        <taxon>Florideophyceae</taxon>
        <taxon>Rhodymeniophycidae</taxon>
        <taxon>Gracilariales</taxon>
        <taxon>Gracilariaceae</taxon>
        <taxon>Gracilariopsis</taxon>
    </lineage>
</organism>
<evidence type="ECO:0000313" key="7">
    <source>
        <dbReference type="EMBL" id="PXF40825.1"/>
    </source>
</evidence>
<dbReference type="PANTHER" id="PTHR12713:SF11">
    <property type="entry name" value="V-TYPE PROTON ATPASE SUBUNIT G"/>
    <property type="match status" value="1"/>
</dbReference>
<evidence type="ECO:0000256" key="2">
    <source>
        <dbReference type="ARBA" id="ARBA00022448"/>
    </source>
</evidence>
<sequence length="111" mass="12284">MSAEKPAETIQTLLEAEEQAKKLIETARIERDSRLKQAASEADAEIAEYRKQKELEYNQKKASFAGSSKESADQIAAESTQKIKRTINEAKGNKAAVVDMLVHYVKTVGTV</sequence>
<dbReference type="Pfam" id="PF03179">
    <property type="entry name" value="V-ATPase_G"/>
    <property type="match status" value="1"/>
</dbReference>
<gene>
    <name evidence="7" type="ORF">BWQ96_09483</name>
</gene>
<dbReference type="OrthoDB" id="250802at2759"/>
<keyword evidence="6" id="KW-0175">Coiled coil</keyword>
<evidence type="ECO:0000256" key="6">
    <source>
        <dbReference type="SAM" id="Coils"/>
    </source>
</evidence>
<dbReference type="InterPro" id="IPR005124">
    <property type="entry name" value="V-ATPase_G"/>
</dbReference>
<dbReference type="NCBIfam" id="TIGR01147">
    <property type="entry name" value="V_ATP_synt_G"/>
    <property type="match status" value="1"/>
</dbReference>
<keyword evidence="2 5" id="KW-0813">Transport</keyword>
<dbReference type="Gene3D" id="1.20.5.2950">
    <property type="match status" value="1"/>
</dbReference>
<name>A0A2V3IFF6_9FLOR</name>
<comment type="subunit">
    <text evidence="5">V-ATPase is a heteromultimeric enzyme made up of two complexes: the ATP-hydrolytic V1 complex and the proton translocation V0 complex.</text>
</comment>
<evidence type="ECO:0000256" key="3">
    <source>
        <dbReference type="ARBA" id="ARBA00022781"/>
    </source>
</evidence>
<comment type="similarity">
    <text evidence="1 5">Belongs to the V-ATPase G subunit family.</text>
</comment>
<dbReference type="Proteomes" id="UP000247409">
    <property type="component" value="Unassembled WGS sequence"/>
</dbReference>
<keyword evidence="3 5" id="KW-0375">Hydrogen ion transport</keyword>
<dbReference type="EMBL" id="NBIV01000259">
    <property type="protein sequence ID" value="PXF40825.1"/>
    <property type="molecule type" value="Genomic_DNA"/>
</dbReference>
<keyword evidence="4 5" id="KW-0406">Ion transport</keyword>
<feature type="coiled-coil region" evidence="6">
    <location>
        <begin position="10"/>
        <end position="59"/>
    </location>
</feature>
<evidence type="ECO:0000256" key="4">
    <source>
        <dbReference type="ARBA" id="ARBA00023065"/>
    </source>
</evidence>
<reference evidence="7 8" key="1">
    <citation type="journal article" date="2018" name="Mol. Biol. Evol.">
        <title>Analysis of the draft genome of the red seaweed Gracilariopsis chorda provides insights into genome size evolution in Rhodophyta.</title>
        <authorList>
            <person name="Lee J."/>
            <person name="Yang E.C."/>
            <person name="Graf L."/>
            <person name="Yang J.H."/>
            <person name="Qiu H."/>
            <person name="Zel Zion U."/>
            <person name="Chan C.X."/>
            <person name="Stephens T.G."/>
            <person name="Weber A.P.M."/>
            <person name="Boo G.H."/>
            <person name="Boo S.M."/>
            <person name="Kim K.M."/>
            <person name="Shin Y."/>
            <person name="Jung M."/>
            <person name="Lee S.J."/>
            <person name="Yim H.S."/>
            <person name="Lee J.H."/>
            <person name="Bhattacharya D."/>
            <person name="Yoon H.S."/>
        </authorList>
    </citation>
    <scope>NUCLEOTIDE SEQUENCE [LARGE SCALE GENOMIC DNA]</scope>
    <source>
        <strain evidence="7 8">SKKU-2015</strain>
        <tissue evidence="7">Whole body</tissue>
    </source>
</reference>
<dbReference type="GO" id="GO:0016887">
    <property type="term" value="F:ATP hydrolysis activity"/>
    <property type="evidence" value="ECO:0007669"/>
    <property type="project" value="TreeGrafter"/>
</dbReference>
<evidence type="ECO:0000256" key="1">
    <source>
        <dbReference type="ARBA" id="ARBA00010066"/>
    </source>
</evidence>
<dbReference type="PANTHER" id="PTHR12713">
    <property type="entry name" value="VACUOLAR ATP SYNTHASE SUBUNIT G"/>
    <property type="match status" value="1"/>
</dbReference>
<comment type="caution">
    <text evidence="7">The sequence shown here is derived from an EMBL/GenBank/DDBJ whole genome shotgun (WGS) entry which is preliminary data.</text>
</comment>
<dbReference type="GO" id="GO:0000221">
    <property type="term" value="C:vacuolar proton-transporting V-type ATPase, V1 domain"/>
    <property type="evidence" value="ECO:0007669"/>
    <property type="project" value="TreeGrafter"/>
</dbReference>
<evidence type="ECO:0000256" key="5">
    <source>
        <dbReference type="RuleBase" id="RU364019"/>
    </source>
</evidence>